<evidence type="ECO:0000313" key="2">
    <source>
        <dbReference type="EMBL" id="ASK79854.1"/>
    </source>
</evidence>
<dbReference type="AlphaFoldDB" id="A0A220VHJ5"/>
<gene>
    <name evidence="2" type="ORF">CF386_12515</name>
</gene>
<name>A0A220VHJ5_9GAMM</name>
<dbReference type="Proteomes" id="UP000242175">
    <property type="component" value="Chromosome small"/>
</dbReference>
<evidence type="ECO:0000313" key="3">
    <source>
        <dbReference type="Proteomes" id="UP000242175"/>
    </source>
</evidence>
<keyword evidence="3" id="KW-1185">Reference proteome</keyword>
<accession>A0A220VHJ5</accession>
<feature type="chain" id="PRO_5012465645" evidence="1">
    <location>
        <begin position="22"/>
        <end position="116"/>
    </location>
</feature>
<dbReference type="EMBL" id="CP022356">
    <property type="protein sequence ID" value="ASK79854.1"/>
    <property type="molecule type" value="Genomic_DNA"/>
</dbReference>
<dbReference type="RefSeq" id="WP_089074762.1">
    <property type="nucleotide sequence ID" value="NZ_CBCSAM010000003.1"/>
</dbReference>
<protein>
    <submittedName>
        <fullName evidence="2">Uncharacterized protein</fullName>
    </submittedName>
</protein>
<feature type="signal peptide" evidence="1">
    <location>
        <begin position="1"/>
        <end position="21"/>
    </location>
</feature>
<dbReference type="KEGG" id="pmai:CF386_12515"/>
<proteinExistence type="predicted"/>
<evidence type="ECO:0000256" key="1">
    <source>
        <dbReference type="SAM" id="SignalP"/>
    </source>
</evidence>
<reference evidence="2 3" key="1">
    <citation type="journal article" date="2016" name="Int. J. Syst. Evol. Microbiol.">
        <title>Paraphotobacterium marinum gen. nov., sp. nov., a member of the family Vibrionaceae, isolated from surface seawater.</title>
        <authorList>
            <person name="Huang Z."/>
            <person name="Dong C."/>
            <person name="Shao Z."/>
        </authorList>
    </citation>
    <scope>NUCLEOTIDE SEQUENCE [LARGE SCALE GENOMIC DNA]</scope>
    <source>
        <strain evidence="2 3">NSCS20N07D</strain>
    </source>
</reference>
<sequence length="116" mass="13240">MKKIKLLFVLIVFISSTVILASVPNNSKYPGTSNNSKLQRNSDYGCGYITKLDYRNNGGLYFKGVMDNPKQSNDSFWADDQTVIDLVKIAYLTKARACFGYYNYSDYWYVQGITVE</sequence>
<organism evidence="2 3">
    <name type="scientific">Paraphotobacterium marinum</name>
    <dbReference type="NCBI Taxonomy" id="1755811"/>
    <lineage>
        <taxon>Bacteria</taxon>
        <taxon>Pseudomonadati</taxon>
        <taxon>Pseudomonadota</taxon>
        <taxon>Gammaproteobacteria</taxon>
        <taxon>Vibrionales</taxon>
        <taxon>Vibrionaceae</taxon>
        <taxon>Paraphotobacterium</taxon>
    </lineage>
</organism>
<keyword evidence="1" id="KW-0732">Signal</keyword>